<dbReference type="Gene3D" id="3.40.50.1000">
    <property type="entry name" value="HAD superfamily/HAD-like"/>
    <property type="match status" value="1"/>
</dbReference>
<dbReference type="PANTHER" id="PTHR18901:SF38">
    <property type="entry name" value="PSEUDOURIDINE-5'-PHOSPHATASE"/>
    <property type="match status" value="1"/>
</dbReference>
<comment type="caution">
    <text evidence="1">The sequence shown here is derived from an EMBL/GenBank/DDBJ whole genome shotgun (WGS) entry which is preliminary data.</text>
</comment>
<organism evidence="1 2">
    <name type="scientific">Saxophila tyrrhenica</name>
    <dbReference type="NCBI Taxonomy" id="1690608"/>
    <lineage>
        <taxon>Eukaryota</taxon>
        <taxon>Fungi</taxon>
        <taxon>Dikarya</taxon>
        <taxon>Ascomycota</taxon>
        <taxon>Pezizomycotina</taxon>
        <taxon>Dothideomycetes</taxon>
        <taxon>Dothideomycetidae</taxon>
        <taxon>Mycosphaerellales</taxon>
        <taxon>Extremaceae</taxon>
        <taxon>Saxophila</taxon>
    </lineage>
</organism>
<proteinExistence type="predicted"/>
<dbReference type="Gene3D" id="1.10.150.240">
    <property type="entry name" value="Putative phosphatase, domain 2"/>
    <property type="match status" value="1"/>
</dbReference>
<dbReference type="PANTHER" id="PTHR18901">
    <property type="entry name" value="2-DEOXYGLUCOSE-6-PHOSPHATE PHOSPHATASE 2"/>
    <property type="match status" value="1"/>
</dbReference>
<protein>
    <recommendedName>
        <fullName evidence="3">HAD superfamily hydrolase</fullName>
    </recommendedName>
</protein>
<dbReference type="EMBL" id="JAVRRT010000016">
    <property type="protein sequence ID" value="KAK5165440.1"/>
    <property type="molecule type" value="Genomic_DNA"/>
</dbReference>
<dbReference type="NCBIfam" id="TIGR01509">
    <property type="entry name" value="HAD-SF-IA-v3"/>
    <property type="match status" value="1"/>
</dbReference>
<dbReference type="AlphaFoldDB" id="A0AAV9NZ81"/>
<dbReference type="InterPro" id="IPR023198">
    <property type="entry name" value="PGP-like_dom2"/>
</dbReference>
<gene>
    <name evidence="1" type="ORF">LTR77_008969</name>
</gene>
<name>A0AAV9NZ81_9PEZI</name>
<dbReference type="FunFam" id="1.10.150.240:FF:000001">
    <property type="entry name" value="Haloacid dehalogenase-like hydrolase domain"/>
    <property type="match status" value="1"/>
</dbReference>
<dbReference type="SUPFAM" id="SSF56784">
    <property type="entry name" value="HAD-like"/>
    <property type="match status" value="1"/>
</dbReference>
<accession>A0AAV9NZ81</accession>
<dbReference type="InterPro" id="IPR036412">
    <property type="entry name" value="HAD-like_sf"/>
</dbReference>
<dbReference type="Pfam" id="PF13419">
    <property type="entry name" value="HAD_2"/>
    <property type="match status" value="1"/>
</dbReference>
<evidence type="ECO:0008006" key="3">
    <source>
        <dbReference type="Google" id="ProtNLM"/>
    </source>
</evidence>
<dbReference type="FunFam" id="3.40.50.1000:FF:000131">
    <property type="entry name" value="HAD superfamily hydrolase, putative"/>
    <property type="match status" value="1"/>
</dbReference>
<dbReference type="InterPro" id="IPR041492">
    <property type="entry name" value="HAD_2"/>
</dbReference>
<sequence length="269" mass="29257">MDGLLIDSEDLYTICTNEVLREYGKPDLPWHIKAQLQGRPGPEAGRIFNEWAQLPISREEFYTKTRALQEKHFPSTQPLPGVPALLSHLASTTSPKIHLALATSSMAANFALKTSHLESTLFQHFPPAHRVLGDDPRIGAGRGKPAPDIYLVALETINARLREEGGTEVQPQECLVFEDSVPGVEAGRRAGMQVVWCPHEGLLGEYTGREGEVLAGLTGELKEKNEEIGVVTPEGGERRKGAPGSVGDGWGRLVSSLEGFPYGGYGIRV</sequence>
<dbReference type="GeneID" id="89930301"/>
<dbReference type="Proteomes" id="UP001337655">
    <property type="component" value="Unassembled WGS sequence"/>
</dbReference>
<dbReference type="GO" id="GO:0016791">
    <property type="term" value="F:phosphatase activity"/>
    <property type="evidence" value="ECO:0007669"/>
    <property type="project" value="TreeGrafter"/>
</dbReference>
<evidence type="ECO:0000313" key="2">
    <source>
        <dbReference type="Proteomes" id="UP001337655"/>
    </source>
</evidence>
<dbReference type="RefSeq" id="XP_064655524.1">
    <property type="nucleotide sequence ID" value="XM_064806198.1"/>
</dbReference>
<reference evidence="1 2" key="1">
    <citation type="submission" date="2023-08" db="EMBL/GenBank/DDBJ databases">
        <title>Black Yeasts Isolated from many extreme environments.</title>
        <authorList>
            <person name="Coleine C."/>
            <person name="Stajich J.E."/>
            <person name="Selbmann L."/>
        </authorList>
    </citation>
    <scope>NUCLEOTIDE SEQUENCE [LARGE SCALE GENOMIC DNA]</scope>
    <source>
        <strain evidence="1 2">CCFEE 5935</strain>
    </source>
</reference>
<evidence type="ECO:0000313" key="1">
    <source>
        <dbReference type="EMBL" id="KAK5165440.1"/>
    </source>
</evidence>
<dbReference type="InterPro" id="IPR023214">
    <property type="entry name" value="HAD_sf"/>
</dbReference>
<dbReference type="InterPro" id="IPR006439">
    <property type="entry name" value="HAD-SF_hydro_IA"/>
</dbReference>
<keyword evidence="2" id="KW-1185">Reference proteome</keyword>